<evidence type="ECO:0000313" key="3">
    <source>
        <dbReference type="Proteomes" id="UP000606786"/>
    </source>
</evidence>
<protein>
    <submittedName>
        <fullName evidence="2">(Mediterranean fruit fly) hypothetical protein</fullName>
    </submittedName>
</protein>
<dbReference type="EMBL" id="CAJHJT010000012">
    <property type="protein sequence ID" value="CAD7000301.1"/>
    <property type="molecule type" value="Genomic_DNA"/>
</dbReference>
<evidence type="ECO:0000256" key="1">
    <source>
        <dbReference type="SAM" id="Phobius"/>
    </source>
</evidence>
<proteinExistence type="predicted"/>
<name>A0A811UNJ9_CERCA</name>
<accession>A0A811UNJ9</accession>
<organism evidence="2 3">
    <name type="scientific">Ceratitis capitata</name>
    <name type="common">Mediterranean fruit fly</name>
    <name type="synonym">Tephritis capitata</name>
    <dbReference type="NCBI Taxonomy" id="7213"/>
    <lineage>
        <taxon>Eukaryota</taxon>
        <taxon>Metazoa</taxon>
        <taxon>Ecdysozoa</taxon>
        <taxon>Arthropoda</taxon>
        <taxon>Hexapoda</taxon>
        <taxon>Insecta</taxon>
        <taxon>Pterygota</taxon>
        <taxon>Neoptera</taxon>
        <taxon>Endopterygota</taxon>
        <taxon>Diptera</taxon>
        <taxon>Brachycera</taxon>
        <taxon>Muscomorpha</taxon>
        <taxon>Tephritoidea</taxon>
        <taxon>Tephritidae</taxon>
        <taxon>Ceratitis</taxon>
        <taxon>Ceratitis</taxon>
    </lineage>
</organism>
<keyword evidence="3" id="KW-1185">Reference proteome</keyword>
<evidence type="ECO:0000313" key="2">
    <source>
        <dbReference type="EMBL" id="CAD7000301.1"/>
    </source>
</evidence>
<keyword evidence="1" id="KW-0812">Transmembrane</keyword>
<dbReference type="Proteomes" id="UP000606786">
    <property type="component" value="Unassembled WGS sequence"/>
</dbReference>
<keyword evidence="1" id="KW-0472">Membrane</keyword>
<keyword evidence="1" id="KW-1133">Transmembrane helix</keyword>
<comment type="caution">
    <text evidence="2">The sequence shown here is derived from an EMBL/GenBank/DDBJ whole genome shotgun (WGS) entry which is preliminary data.</text>
</comment>
<reference evidence="2" key="1">
    <citation type="submission" date="2020-11" db="EMBL/GenBank/DDBJ databases">
        <authorList>
            <person name="Whitehead M."/>
        </authorList>
    </citation>
    <scope>NUCLEOTIDE SEQUENCE</scope>
    <source>
        <strain evidence="2">EGII</strain>
    </source>
</reference>
<sequence>MLLRLLLPLLLTMGLFAVKYVGCWLLLVASFMLSSADSLSADGLLPPTLLLFVLLLSCCFYFVNTRISVCLSFSIALGSHRFATAAQTAILSLHHSLLFGRLVLCCCLYISATRRYEFCFCVLPCYYTSMTANTCMHGDQQSS</sequence>
<feature type="transmembrane region" description="Helical" evidence="1">
    <location>
        <begin position="7"/>
        <end position="32"/>
    </location>
</feature>
<feature type="transmembrane region" description="Helical" evidence="1">
    <location>
        <begin position="44"/>
        <end position="63"/>
    </location>
</feature>
<dbReference type="AlphaFoldDB" id="A0A811UNJ9"/>
<gene>
    <name evidence="2" type="ORF">CCAP1982_LOCUS8789</name>
</gene>